<dbReference type="Pfam" id="PF02538">
    <property type="entry name" value="Hydantoinase_B"/>
    <property type="match status" value="1"/>
</dbReference>
<keyword evidence="3" id="KW-1185">Reference proteome</keyword>
<gene>
    <name evidence="2" type="ORF">SAMN02910417_02141</name>
</gene>
<protein>
    <submittedName>
        <fullName evidence="2">N-methylhydantoinase B</fullName>
    </submittedName>
</protein>
<organism evidence="2 3">
    <name type="scientific">Eubacterium oxidoreducens</name>
    <dbReference type="NCBI Taxonomy" id="1732"/>
    <lineage>
        <taxon>Bacteria</taxon>
        <taxon>Bacillati</taxon>
        <taxon>Bacillota</taxon>
        <taxon>Clostridia</taxon>
        <taxon>Eubacteriales</taxon>
        <taxon>Eubacteriaceae</taxon>
        <taxon>Eubacterium</taxon>
    </lineage>
</organism>
<dbReference type="GO" id="GO:0005829">
    <property type="term" value="C:cytosol"/>
    <property type="evidence" value="ECO:0007669"/>
    <property type="project" value="TreeGrafter"/>
</dbReference>
<dbReference type="EMBL" id="FMXR01000016">
    <property type="protein sequence ID" value="SDB28729.1"/>
    <property type="molecule type" value="Genomic_DNA"/>
</dbReference>
<dbReference type="STRING" id="1732.SAMN02910417_02141"/>
<feature type="domain" description="Hydantoinase B/oxoprolinase" evidence="1">
    <location>
        <begin position="18"/>
        <end position="545"/>
    </location>
</feature>
<evidence type="ECO:0000259" key="1">
    <source>
        <dbReference type="Pfam" id="PF02538"/>
    </source>
</evidence>
<dbReference type="PANTHER" id="PTHR11365">
    <property type="entry name" value="5-OXOPROLINASE RELATED"/>
    <property type="match status" value="1"/>
</dbReference>
<name>A0A1G6C773_EUBOX</name>
<sequence length="595" mass="66086">MSEKRYILGTNIERVEVDPVTLQVLGGAFRTISEEMGLVLYRMSYSSIIRESEDLGAGIVDRRARQIAESENSPMHAGTVGACIKGILSRWEEKDIHEGDIFIHNHPYHGASHSPDVEIIIPIFYKEELIAYSAINAHVSDVGAPSAGIAIKAQDVTAEARQFYALKLYENGERNEQLWRCILDNCRTPSMNANDYDALIAAAEHGRVRFLELIDKYGLEIVFSAEEEWFDYTERVLRAEISKAKDGVYYSESYLDDDGINLGVPLKIATTVTIKGDEITVDLTGSADEVYSACNVPFEGSTVPAINTIIHSLFLDADKFGEYVPQNEGLERPLHIIAPKGCLFNPNYPRACYARFNQVNRLADTIMNALADAMPMNVAAGCSADLHYFVYNGFDKKAKEYWLYAEVTEGSYGGRYGKDGMDTVDCLVANTRNMPIEESEWHYPLRIERYGLRPQPAAPGKWRGGIGVIRETTYLSDGFCGCEGDGHLNNPKGIFGGNTGKASTLVKNPGKDNEEILPSKFESIIMKAGDSIEVQSPNSGGYGNPLEREPDMVLSDILDGFATREQAENDYCVVIDYDNMTVDYEATMELRASKM</sequence>
<dbReference type="InterPro" id="IPR045079">
    <property type="entry name" value="Oxoprolinase-like"/>
</dbReference>
<proteinExistence type="predicted"/>
<dbReference type="Proteomes" id="UP000199228">
    <property type="component" value="Unassembled WGS sequence"/>
</dbReference>
<reference evidence="2 3" key="1">
    <citation type="submission" date="2016-10" db="EMBL/GenBank/DDBJ databases">
        <authorList>
            <person name="de Groot N.N."/>
        </authorList>
    </citation>
    <scope>NUCLEOTIDE SEQUENCE [LARGE SCALE GENOMIC DNA]</scope>
    <source>
        <strain evidence="2 3">DSM 3217</strain>
    </source>
</reference>
<dbReference type="InterPro" id="IPR003692">
    <property type="entry name" value="Hydantoinase_B"/>
</dbReference>
<dbReference type="RefSeq" id="WP_176762381.1">
    <property type="nucleotide sequence ID" value="NZ_FMXR01000016.1"/>
</dbReference>
<evidence type="ECO:0000313" key="3">
    <source>
        <dbReference type="Proteomes" id="UP000199228"/>
    </source>
</evidence>
<dbReference type="GO" id="GO:0017168">
    <property type="term" value="F:5-oxoprolinase (ATP-hydrolyzing) activity"/>
    <property type="evidence" value="ECO:0007669"/>
    <property type="project" value="TreeGrafter"/>
</dbReference>
<accession>A0A1G6C773</accession>
<dbReference type="AlphaFoldDB" id="A0A1G6C773"/>
<evidence type="ECO:0000313" key="2">
    <source>
        <dbReference type="EMBL" id="SDB28729.1"/>
    </source>
</evidence>
<dbReference type="PANTHER" id="PTHR11365:SF23">
    <property type="entry name" value="HYPOTHETICAL 5-OXOPROLINASE (EUROFUNG)-RELATED"/>
    <property type="match status" value="1"/>
</dbReference>
<dbReference type="GO" id="GO:0006749">
    <property type="term" value="P:glutathione metabolic process"/>
    <property type="evidence" value="ECO:0007669"/>
    <property type="project" value="TreeGrafter"/>
</dbReference>